<comment type="similarity">
    <text evidence="2 10">Belongs to the class VI-like SAM-binding methyltransferase superfamily. Isoprenylcysteine carboxyl methyltransferase family.</text>
</comment>
<evidence type="ECO:0000256" key="9">
    <source>
        <dbReference type="ARBA" id="ARBA00023136"/>
    </source>
</evidence>
<keyword evidence="6 10" id="KW-0949">S-adenosyl-L-methionine</keyword>
<evidence type="ECO:0000256" key="6">
    <source>
        <dbReference type="ARBA" id="ARBA00022691"/>
    </source>
</evidence>
<dbReference type="OrthoDB" id="422086at2759"/>
<evidence type="ECO:0000256" key="4">
    <source>
        <dbReference type="ARBA" id="ARBA00022603"/>
    </source>
</evidence>
<proteinExistence type="inferred from homology"/>
<sequence>MQSDATESSDDGEHIPIPRDLFYDGRDLIRDLPQIGLIAAGLGAVFTGAALTLVCSTTNFVKLPLYVICLVVFHFLEFYITAKYNPSRASADSFLLNNGVAYNVAHLVAFVEAIVEYKYGPQPPTCSRVMAGIGFGLVLMGQTVRSLAMVHAASNFSHTIVRKKHDDHQLVTTGVYSLSRHPSYFGFFYWALGLQMFMLNPVSFLGFAIVLWRFFNDRIADEESHLVAFFGDRYINYKRSTPTRIPYIP</sequence>
<evidence type="ECO:0000313" key="12">
    <source>
        <dbReference type="Proteomes" id="UP000761534"/>
    </source>
</evidence>
<dbReference type="InterPro" id="IPR007269">
    <property type="entry name" value="ICMT_MeTrfase"/>
</dbReference>
<keyword evidence="8 10" id="KW-1133">Transmembrane helix</keyword>
<dbReference type="Gene3D" id="1.20.120.1630">
    <property type="match status" value="1"/>
</dbReference>
<keyword evidence="5" id="KW-0808">Transferase</keyword>
<accession>A0A642VDM9</accession>
<evidence type="ECO:0000256" key="1">
    <source>
        <dbReference type="ARBA" id="ARBA00004141"/>
    </source>
</evidence>
<evidence type="ECO:0000313" key="11">
    <source>
        <dbReference type="EMBL" id="KAA8917501.1"/>
    </source>
</evidence>
<dbReference type="GO" id="GO:0005789">
    <property type="term" value="C:endoplasmic reticulum membrane"/>
    <property type="evidence" value="ECO:0007669"/>
    <property type="project" value="UniProtKB-SubCell"/>
</dbReference>
<keyword evidence="7 10" id="KW-0812">Transmembrane</keyword>
<protein>
    <recommendedName>
        <fullName evidence="3 10">Protein-S-isoprenylcysteine O-methyltransferase</fullName>
        <ecNumber evidence="3 10">2.1.1.100</ecNumber>
    </recommendedName>
</protein>
<comment type="caution">
    <text evidence="10">Lacks conserved residue(s) required for the propagation of feature annotation.</text>
</comment>
<dbReference type="PANTHER" id="PTHR12714:SF9">
    <property type="entry name" value="PROTEIN-S-ISOPRENYLCYSTEINE O-METHYLTRANSFERASE"/>
    <property type="match status" value="1"/>
</dbReference>
<reference evidence="11" key="1">
    <citation type="journal article" date="2019" name="G3 (Bethesda)">
        <title>Genome Assemblies of Two Rare Opportunistic Yeast Pathogens: Diutina rugosa (syn. Candida rugosa) and Trichomonascus ciferrii (syn. Candida ciferrii).</title>
        <authorList>
            <person name="Mixao V."/>
            <person name="Saus E."/>
            <person name="Hansen A.P."/>
            <person name="Lass-Florl C."/>
            <person name="Gabaldon T."/>
        </authorList>
    </citation>
    <scope>NUCLEOTIDE SEQUENCE</scope>
    <source>
        <strain evidence="11">CBS 4856</strain>
    </source>
</reference>
<evidence type="ECO:0000256" key="7">
    <source>
        <dbReference type="ARBA" id="ARBA00022692"/>
    </source>
</evidence>
<comment type="subcellular location">
    <subcellularLocation>
        <location evidence="10">Endoplasmic reticulum membrane</location>
        <topology evidence="10">Multi-pass membrane protein</topology>
    </subcellularLocation>
    <subcellularLocation>
        <location evidence="1">Membrane</location>
        <topology evidence="1">Multi-pass membrane protein</topology>
    </subcellularLocation>
</comment>
<feature type="transmembrane region" description="Helical" evidence="10">
    <location>
        <begin position="187"/>
        <end position="212"/>
    </location>
</feature>
<feature type="transmembrane region" description="Helical" evidence="10">
    <location>
        <begin position="63"/>
        <end position="80"/>
    </location>
</feature>
<evidence type="ECO:0000256" key="2">
    <source>
        <dbReference type="ARBA" id="ARBA00009140"/>
    </source>
</evidence>
<keyword evidence="4 10" id="KW-0489">Methyltransferase</keyword>
<evidence type="ECO:0000256" key="3">
    <source>
        <dbReference type="ARBA" id="ARBA00012151"/>
    </source>
</evidence>
<dbReference type="GO" id="GO:0032259">
    <property type="term" value="P:methylation"/>
    <property type="evidence" value="ECO:0007669"/>
    <property type="project" value="UniProtKB-KW"/>
</dbReference>
<comment type="caution">
    <text evidence="11">The sequence shown here is derived from an EMBL/GenBank/DDBJ whole genome shotgun (WGS) entry which is preliminary data.</text>
</comment>
<dbReference type="Pfam" id="PF04140">
    <property type="entry name" value="ICMT"/>
    <property type="match status" value="1"/>
</dbReference>
<gene>
    <name evidence="11" type="ORF">TRICI_000367</name>
</gene>
<dbReference type="PROSITE" id="PS51564">
    <property type="entry name" value="SAM_ICMT"/>
    <property type="match status" value="1"/>
</dbReference>
<name>A0A642VDM9_9ASCO</name>
<dbReference type="GO" id="GO:0004671">
    <property type="term" value="F:protein C-terminal S-isoprenylcysteine carboxyl O-methyltransferase activity"/>
    <property type="evidence" value="ECO:0007669"/>
    <property type="project" value="UniProtKB-EC"/>
</dbReference>
<dbReference type="VEuPathDB" id="FungiDB:TRICI_000367"/>
<evidence type="ECO:0000256" key="5">
    <source>
        <dbReference type="ARBA" id="ARBA00022679"/>
    </source>
</evidence>
<dbReference type="InterPro" id="IPR025770">
    <property type="entry name" value="PPMT_MeTrfase"/>
</dbReference>
<organism evidence="11 12">
    <name type="scientific">Trichomonascus ciferrii</name>
    <dbReference type="NCBI Taxonomy" id="44093"/>
    <lineage>
        <taxon>Eukaryota</taxon>
        <taxon>Fungi</taxon>
        <taxon>Dikarya</taxon>
        <taxon>Ascomycota</taxon>
        <taxon>Saccharomycotina</taxon>
        <taxon>Dipodascomycetes</taxon>
        <taxon>Dipodascales</taxon>
        <taxon>Trichomonascaceae</taxon>
        <taxon>Trichomonascus</taxon>
        <taxon>Trichomonascus ciferrii complex</taxon>
    </lineage>
</organism>
<dbReference type="Proteomes" id="UP000761534">
    <property type="component" value="Unassembled WGS sequence"/>
</dbReference>
<keyword evidence="12" id="KW-1185">Reference proteome</keyword>
<keyword evidence="9 10" id="KW-0472">Membrane</keyword>
<dbReference type="EC" id="2.1.1.100" evidence="3 10"/>
<comment type="catalytic activity">
    <reaction evidence="10">
        <text>[protein]-C-terminal S-[(2E,6E)-farnesyl]-L-cysteine + S-adenosyl-L-methionine = [protein]-C-terminal S-[(2E,6E)-farnesyl]-L-cysteine methyl ester + S-adenosyl-L-homocysteine</text>
        <dbReference type="Rhea" id="RHEA:21672"/>
        <dbReference type="Rhea" id="RHEA-COMP:12125"/>
        <dbReference type="Rhea" id="RHEA-COMP:12126"/>
        <dbReference type="ChEBI" id="CHEBI:57856"/>
        <dbReference type="ChEBI" id="CHEBI:59789"/>
        <dbReference type="ChEBI" id="CHEBI:90510"/>
        <dbReference type="ChEBI" id="CHEBI:90511"/>
        <dbReference type="EC" id="2.1.1.100"/>
    </reaction>
</comment>
<dbReference type="EMBL" id="SWFS01000032">
    <property type="protein sequence ID" value="KAA8917501.1"/>
    <property type="molecule type" value="Genomic_DNA"/>
</dbReference>
<keyword evidence="10" id="KW-0256">Endoplasmic reticulum</keyword>
<dbReference type="PANTHER" id="PTHR12714">
    <property type="entry name" value="PROTEIN-S ISOPRENYLCYSTEINE O-METHYLTRANSFERASE"/>
    <property type="match status" value="1"/>
</dbReference>
<feature type="transmembrane region" description="Helical" evidence="10">
    <location>
        <begin position="35"/>
        <end position="56"/>
    </location>
</feature>
<evidence type="ECO:0000256" key="10">
    <source>
        <dbReference type="RuleBase" id="RU362022"/>
    </source>
</evidence>
<dbReference type="AlphaFoldDB" id="A0A642VDM9"/>
<evidence type="ECO:0000256" key="8">
    <source>
        <dbReference type="ARBA" id="ARBA00022989"/>
    </source>
</evidence>